<accession>A0A127AWW2</accession>
<dbReference type="GeneID" id="29125401"/>
<reference evidence="1 2" key="1">
    <citation type="submission" date="2015-08" db="EMBL/GenBank/DDBJ databases">
        <authorList>
            <person name="Babu N.S."/>
            <person name="Beckwith C.J."/>
            <person name="Beseler K.G."/>
            <person name="Brison A."/>
            <person name="Carone J.V."/>
            <person name="Caskin T.P."/>
            <person name="Diamond M."/>
            <person name="Durham M.E."/>
            <person name="Foxe J.M."/>
            <person name="Go M."/>
            <person name="Henderson B.A."/>
            <person name="Jones I.B."/>
            <person name="McGettigan J.A."/>
            <person name="Micheletti S.J."/>
            <person name="Nasrallah M.E."/>
            <person name="Ortiz D."/>
            <person name="Piller C.R."/>
            <person name="Privatt S.R."/>
            <person name="Schneider S.L."/>
            <person name="Sharp S."/>
            <person name="Smith T.C."/>
            <person name="Stanton J.D."/>
            <person name="Ullery H.E."/>
            <person name="Wilson R.J."/>
            <person name="Serrano M.G."/>
            <person name="Buck G."/>
            <person name="Lee V."/>
            <person name="Wang Y."/>
            <person name="Carvalho R."/>
            <person name="Voegtly L."/>
            <person name="Shi R."/>
            <person name="Duckworth R."/>
            <person name="Johnson A."/>
            <person name="Loviza R."/>
            <person name="Walstead R."/>
            <person name="Shah Z."/>
            <person name="Kiflezghi M."/>
            <person name="Wade K."/>
            <person name="Ball S.L."/>
            <person name="Bradley K.W."/>
            <person name="Asai D.J."/>
            <person name="Bowman C.A."/>
            <person name="Russell D.A."/>
            <person name="Pope W.H."/>
            <person name="Jacobs-Sera D."/>
            <person name="Hendrix R.W."/>
            <person name="Hatfull G.F."/>
        </authorList>
    </citation>
    <scope>NUCLEOTIDE SEQUENCE [LARGE SCALE GENOMIC DNA]</scope>
</reference>
<evidence type="ECO:0000313" key="1">
    <source>
        <dbReference type="EMBL" id="AMM45033.1"/>
    </source>
</evidence>
<dbReference type="KEGG" id="vg:29125401"/>
<protein>
    <submittedName>
        <fullName evidence="1">Uncharacterized protein</fullName>
    </submittedName>
</protein>
<evidence type="ECO:0000313" key="2">
    <source>
        <dbReference type="Proteomes" id="UP000203261"/>
    </source>
</evidence>
<name>A0A127AWW2_9CAUD</name>
<sequence length="68" mass="8134">MLFGLFESKSEKTARLEKHDLEQELRRREAKKDGLPFFGSVYEDDYRTPEQKEASRLSIRERLDELSK</sequence>
<dbReference type="Proteomes" id="UP000203261">
    <property type="component" value="Segment"/>
</dbReference>
<dbReference type="RefSeq" id="YP_009302622.1">
    <property type="nucleotide sequence ID" value="NC_031245.1"/>
</dbReference>
<proteinExistence type="predicted"/>
<gene>
    <name evidence="1" type="ORF">SP15_231</name>
</gene>
<organism evidence="1 2">
    <name type="scientific">Bacillus phage SP-15</name>
    <dbReference type="NCBI Taxonomy" id="1792032"/>
    <lineage>
        <taxon>Viruses</taxon>
        <taxon>Duplodnaviria</taxon>
        <taxon>Heunggongvirae</taxon>
        <taxon>Uroviricota</taxon>
        <taxon>Caudoviricetes</taxon>
        <taxon>Thornevirus</taxon>
        <taxon>Thornevirus SP15</taxon>
    </lineage>
</organism>
<keyword evidence="2" id="KW-1185">Reference proteome</keyword>
<dbReference type="EMBL" id="KT624200">
    <property type="protein sequence ID" value="AMM45033.1"/>
    <property type="molecule type" value="Genomic_DNA"/>
</dbReference>